<feature type="compositionally biased region" description="Basic and acidic residues" evidence="1">
    <location>
        <begin position="43"/>
        <end position="64"/>
    </location>
</feature>
<evidence type="ECO:0000313" key="2">
    <source>
        <dbReference type="EMBL" id="CAD7699310.1"/>
    </source>
</evidence>
<sequence length="137" mass="15895">METVQLEKQVRDSERRASETAEQNRELRRMLDRQQKELSTTRLHADRLTDKLRSENSARQSVEQHARHLEYTFESSGKGVALLKAAKCDKELDKAREESRVLAEELGAKVVCVLRCRDTAIRPWLRLHKLGRSARSI</sequence>
<name>A0A8S1IZC2_9CHLO</name>
<organism evidence="2 3">
    <name type="scientific">Ostreobium quekettii</name>
    <dbReference type="NCBI Taxonomy" id="121088"/>
    <lineage>
        <taxon>Eukaryota</taxon>
        <taxon>Viridiplantae</taxon>
        <taxon>Chlorophyta</taxon>
        <taxon>core chlorophytes</taxon>
        <taxon>Ulvophyceae</taxon>
        <taxon>TCBD clade</taxon>
        <taxon>Bryopsidales</taxon>
        <taxon>Ostreobineae</taxon>
        <taxon>Ostreobiaceae</taxon>
        <taxon>Ostreobium</taxon>
    </lineage>
</organism>
<dbReference type="Proteomes" id="UP000708148">
    <property type="component" value="Unassembled WGS sequence"/>
</dbReference>
<reference evidence="2" key="1">
    <citation type="submission" date="2020-12" db="EMBL/GenBank/DDBJ databases">
        <authorList>
            <person name="Iha C."/>
        </authorList>
    </citation>
    <scope>NUCLEOTIDE SEQUENCE</scope>
</reference>
<evidence type="ECO:0000256" key="1">
    <source>
        <dbReference type="SAM" id="MobiDB-lite"/>
    </source>
</evidence>
<keyword evidence="3" id="KW-1185">Reference proteome</keyword>
<feature type="region of interest" description="Disordered" evidence="1">
    <location>
        <begin position="1"/>
        <end position="64"/>
    </location>
</feature>
<evidence type="ECO:0000313" key="3">
    <source>
        <dbReference type="Proteomes" id="UP000708148"/>
    </source>
</evidence>
<protein>
    <submittedName>
        <fullName evidence="2">Uncharacterized protein</fullName>
    </submittedName>
</protein>
<proteinExistence type="predicted"/>
<comment type="caution">
    <text evidence="2">The sequence shown here is derived from an EMBL/GenBank/DDBJ whole genome shotgun (WGS) entry which is preliminary data.</text>
</comment>
<dbReference type="EMBL" id="CAJHUC010000990">
    <property type="protein sequence ID" value="CAD7699310.1"/>
    <property type="molecule type" value="Genomic_DNA"/>
</dbReference>
<dbReference type="OrthoDB" id="782896at2759"/>
<feature type="compositionally biased region" description="Basic and acidic residues" evidence="1">
    <location>
        <begin position="8"/>
        <end position="36"/>
    </location>
</feature>
<dbReference type="AlphaFoldDB" id="A0A8S1IZC2"/>
<gene>
    <name evidence="2" type="ORF">OSTQU699_LOCUS4668</name>
</gene>
<accession>A0A8S1IZC2</accession>